<keyword evidence="5 10" id="KW-0145">Chemotaxis</keyword>
<dbReference type="Pfam" id="PF03748">
    <property type="entry name" value="FliL"/>
    <property type="match status" value="1"/>
</dbReference>
<dbReference type="RefSeq" id="WP_110517687.1">
    <property type="nucleotide sequence ID" value="NZ_PDOF01000001.1"/>
</dbReference>
<comment type="subcellular location">
    <subcellularLocation>
        <location evidence="2">Cell membrane</location>
        <topology evidence="2">Single-pass membrane protein</topology>
    </subcellularLocation>
</comment>
<evidence type="ECO:0000256" key="1">
    <source>
        <dbReference type="ARBA" id="ARBA00002254"/>
    </source>
</evidence>
<accession>A0A2W0HKJ2</accession>
<keyword evidence="7 10" id="KW-0283">Flagellar rotation</keyword>
<evidence type="ECO:0000256" key="4">
    <source>
        <dbReference type="ARBA" id="ARBA00022475"/>
    </source>
</evidence>
<dbReference type="AlphaFoldDB" id="A0A2W0HKJ2"/>
<evidence type="ECO:0000256" key="8">
    <source>
        <dbReference type="ARBA" id="ARBA00022989"/>
    </source>
</evidence>
<sequence>MSKKRLMTMMIVMLLLLTAGGGAVFIIITDQQDSAAAEEEAGVEEELELQVRSEEITTNLKSGNIIRTRFVIQLNSADAVDEFEQRDYQTGNTILQVLADLDARDLDGSDTIRSLEEKLKDEFNSFIASGEVTRVYTQEWIIQ</sequence>
<dbReference type="InterPro" id="IPR005503">
    <property type="entry name" value="FliL"/>
</dbReference>
<dbReference type="EMBL" id="PDOF01000001">
    <property type="protein sequence ID" value="PYZ98025.1"/>
    <property type="molecule type" value="Genomic_DNA"/>
</dbReference>
<dbReference type="PANTHER" id="PTHR35091">
    <property type="entry name" value="FLAGELLAR PROTEIN FLIL"/>
    <property type="match status" value="1"/>
</dbReference>
<evidence type="ECO:0000256" key="3">
    <source>
        <dbReference type="ARBA" id="ARBA00008281"/>
    </source>
</evidence>
<keyword evidence="11" id="KW-0282">Flagellum</keyword>
<keyword evidence="12" id="KW-1185">Reference proteome</keyword>
<keyword evidence="11" id="KW-0966">Cell projection</keyword>
<reference evidence="11 12" key="1">
    <citation type="submission" date="2017-10" db="EMBL/GenBank/DDBJ databases">
        <title>Bacillus sp. nov., a halophilic bacterium isolated from a Yangshapao Lake.</title>
        <authorList>
            <person name="Wang H."/>
        </authorList>
    </citation>
    <scope>NUCLEOTIDE SEQUENCE [LARGE SCALE GENOMIC DNA]</scope>
    <source>
        <strain evidence="11 12">YSP-3</strain>
    </source>
</reference>
<evidence type="ECO:0000256" key="7">
    <source>
        <dbReference type="ARBA" id="ARBA00022779"/>
    </source>
</evidence>
<dbReference type="OrthoDB" id="2381796at2"/>
<proteinExistence type="inferred from homology"/>
<evidence type="ECO:0000256" key="10">
    <source>
        <dbReference type="RuleBase" id="RU364125"/>
    </source>
</evidence>
<dbReference type="GO" id="GO:0005886">
    <property type="term" value="C:plasma membrane"/>
    <property type="evidence" value="ECO:0007669"/>
    <property type="project" value="UniProtKB-SubCell"/>
</dbReference>
<organism evidence="11 12">
    <name type="scientific">Alteribacter lacisalsi</name>
    <dbReference type="NCBI Taxonomy" id="2045244"/>
    <lineage>
        <taxon>Bacteria</taxon>
        <taxon>Bacillati</taxon>
        <taxon>Bacillota</taxon>
        <taxon>Bacilli</taxon>
        <taxon>Bacillales</taxon>
        <taxon>Bacillaceae</taxon>
        <taxon>Alteribacter</taxon>
    </lineage>
</organism>
<comment type="similarity">
    <text evidence="3 10">Belongs to the FliL family.</text>
</comment>
<dbReference type="Proteomes" id="UP000248066">
    <property type="component" value="Unassembled WGS sequence"/>
</dbReference>
<evidence type="ECO:0000313" key="11">
    <source>
        <dbReference type="EMBL" id="PYZ98025.1"/>
    </source>
</evidence>
<name>A0A2W0HKJ2_9BACI</name>
<keyword evidence="11" id="KW-0969">Cilium</keyword>
<comment type="caution">
    <text evidence="11">The sequence shown here is derived from an EMBL/GenBank/DDBJ whole genome shotgun (WGS) entry which is preliminary data.</text>
</comment>
<keyword evidence="6" id="KW-0812">Transmembrane</keyword>
<dbReference type="PANTHER" id="PTHR35091:SF2">
    <property type="entry name" value="FLAGELLAR PROTEIN FLIL"/>
    <property type="match status" value="1"/>
</dbReference>
<keyword evidence="4 10" id="KW-1003">Cell membrane</keyword>
<gene>
    <name evidence="11" type="primary">fliL</name>
    <name evidence="11" type="ORF">CR205_05360</name>
</gene>
<dbReference type="GO" id="GO:0006935">
    <property type="term" value="P:chemotaxis"/>
    <property type="evidence" value="ECO:0007669"/>
    <property type="project" value="UniProtKB-KW"/>
</dbReference>
<evidence type="ECO:0000256" key="9">
    <source>
        <dbReference type="ARBA" id="ARBA00023136"/>
    </source>
</evidence>
<dbReference type="GO" id="GO:0009425">
    <property type="term" value="C:bacterial-type flagellum basal body"/>
    <property type="evidence" value="ECO:0007669"/>
    <property type="project" value="InterPro"/>
</dbReference>
<evidence type="ECO:0000256" key="5">
    <source>
        <dbReference type="ARBA" id="ARBA00022500"/>
    </source>
</evidence>
<protein>
    <recommendedName>
        <fullName evidence="10">Flagellar protein FliL</fullName>
    </recommendedName>
</protein>
<keyword evidence="8" id="KW-1133">Transmembrane helix</keyword>
<dbReference type="GO" id="GO:0071978">
    <property type="term" value="P:bacterial-type flagellum-dependent swarming motility"/>
    <property type="evidence" value="ECO:0007669"/>
    <property type="project" value="TreeGrafter"/>
</dbReference>
<evidence type="ECO:0000256" key="2">
    <source>
        <dbReference type="ARBA" id="ARBA00004162"/>
    </source>
</evidence>
<comment type="function">
    <text evidence="1 10">Controls the rotational direction of flagella during chemotaxis.</text>
</comment>
<evidence type="ECO:0000313" key="12">
    <source>
        <dbReference type="Proteomes" id="UP000248066"/>
    </source>
</evidence>
<keyword evidence="9 10" id="KW-0472">Membrane</keyword>
<evidence type="ECO:0000256" key="6">
    <source>
        <dbReference type="ARBA" id="ARBA00022692"/>
    </source>
</evidence>